<organism evidence="4 5">
    <name type="scientific">Phytophthora rubi</name>
    <dbReference type="NCBI Taxonomy" id="129364"/>
    <lineage>
        <taxon>Eukaryota</taxon>
        <taxon>Sar</taxon>
        <taxon>Stramenopiles</taxon>
        <taxon>Oomycota</taxon>
        <taxon>Peronosporomycetes</taxon>
        <taxon>Peronosporales</taxon>
        <taxon>Peronosporaceae</taxon>
        <taxon>Phytophthora</taxon>
    </lineage>
</organism>
<gene>
    <name evidence="4" type="ORF">PR003_g13474</name>
</gene>
<keyword evidence="1" id="KW-0862">Zinc</keyword>
<dbReference type="GO" id="GO:0003676">
    <property type="term" value="F:nucleic acid binding"/>
    <property type="evidence" value="ECO:0007669"/>
    <property type="project" value="InterPro"/>
</dbReference>
<sequence length="133" mass="14326">MKVMMVAAGEDSSSEEPDDPPPPPKKKRKAHVRQTKAAVRAPDPPASHPDTAVDRRPNETNRCFACGRAGHFAKECTDPAAKARKEAYLAERKLKQTPAENGDRAYTTSGAVGDSPDDGGKRSERDADTGRGR</sequence>
<dbReference type="GO" id="GO:0008270">
    <property type="term" value="F:zinc ion binding"/>
    <property type="evidence" value="ECO:0007669"/>
    <property type="project" value="UniProtKB-KW"/>
</dbReference>
<accession>A0A6A4EXE6</accession>
<evidence type="ECO:0000256" key="2">
    <source>
        <dbReference type="SAM" id="MobiDB-lite"/>
    </source>
</evidence>
<dbReference type="SMART" id="SM00343">
    <property type="entry name" value="ZnF_C2HC"/>
    <property type="match status" value="1"/>
</dbReference>
<evidence type="ECO:0000256" key="1">
    <source>
        <dbReference type="PROSITE-ProRule" id="PRU00047"/>
    </source>
</evidence>
<keyword evidence="5" id="KW-1185">Reference proteome</keyword>
<dbReference type="Proteomes" id="UP000434957">
    <property type="component" value="Unassembled WGS sequence"/>
</dbReference>
<feature type="compositionally biased region" description="Basic and acidic residues" evidence="2">
    <location>
        <begin position="118"/>
        <end position="133"/>
    </location>
</feature>
<evidence type="ECO:0000259" key="3">
    <source>
        <dbReference type="PROSITE" id="PS50158"/>
    </source>
</evidence>
<keyword evidence="1" id="KW-0863">Zinc-finger</keyword>
<evidence type="ECO:0000313" key="5">
    <source>
        <dbReference type="Proteomes" id="UP000434957"/>
    </source>
</evidence>
<reference evidence="4 5" key="1">
    <citation type="submission" date="2018-08" db="EMBL/GenBank/DDBJ databases">
        <title>Genomic investigation of the strawberry pathogen Phytophthora fragariae indicates pathogenicity is determined by transcriptional variation in three key races.</title>
        <authorList>
            <person name="Adams T.M."/>
            <person name="Armitage A.D."/>
            <person name="Sobczyk M.K."/>
            <person name="Bates H.J."/>
            <person name="Dunwell J.M."/>
            <person name="Nellist C.F."/>
            <person name="Harrison R.J."/>
        </authorList>
    </citation>
    <scope>NUCLEOTIDE SEQUENCE [LARGE SCALE GENOMIC DNA]</scope>
    <source>
        <strain evidence="4 5">SCRP333</strain>
    </source>
</reference>
<dbReference type="Gene3D" id="4.10.60.10">
    <property type="entry name" value="Zinc finger, CCHC-type"/>
    <property type="match status" value="1"/>
</dbReference>
<dbReference type="AlphaFoldDB" id="A0A6A4EXE6"/>
<dbReference type="EMBL" id="QXFT01000852">
    <property type="protein sequence ID" value="KAE9334536.1"/>
    <property type="molecule type" value="Genomic_DNA"/>
</dbReference>
<protein>
    <recommendedName>
        <fullName evidence="3">CCHC-type domain-containing protein</fullName>
    </recommendedName>
</protein>
<dbReference type="SUPFAM" id="SSF57756">
    <property type="entry name" value="Retrovirus zinc finger-like domains"/>
    <property type="match status" value="1"/>
</dbReference>
<feature type="region of interest" description="Disordered" evidence="2">
    <location>
        <begin position="92"/>
        <end position="133"/>
    </location>
</feature>
<feature type="compositionally biased region" description="Basic residues" evidence="2">
    <location>
        <begin position="24"/>
        <end position="34"/>
    </location>
</feature>
<dbReference type="Pfam" id="PF00098">
    <property type="entry name" value="zf-CCHC"/>
    <property type="match status" value="1"/>
</dbReference>
<proteinExistence type="predicted"/>
<dbReference type="InterPro" id="IPR036875">
    <property type="entry name" value="Znf_CCHC_sf"/>
</dbReference>
<evidence type="ECO:0000313" key="4">
    <source>
        <dbReference type="EMBL" id="KAE9334536.1"/>
    </source>
</evidence>
<dbReference type="PROSITE" id="PS50158">
    <property type="entry name" value="ZF_CCHC"/>
    <property type="match status" value="1"/>
</dbReference>
<feature type="region of interest" description="Disordered" evidence="2">
    <location>
        <begin position="1"/>
        <end position="58"/>
    </location>
</feature>
<feature type="domain" description="CCHC-type" evidence="3">
    <location>
        <begin position="62"/>
        <end position="78"/>
    </location>
</feature>
<dbReference type="InterPro" id="IPR001878">
    <property type="entry name" value="Znf_CCHC"/>
</dbReference>
<keyword evidence="1" id="KW-0479">Metal-binding</keyword>
<comment type="caution">
    <text evidence="4">The sequence shown here is derived from an EMBL/GenBank/DDBJ whole genome shotgun (WGS) entry which is preliminary data.</text>
</comment>
<name>A0A6A4EXE6_9STRA</name>